<feature type="transmembrane region" description="Helical" evidence="6">
    <location>
        <begin position="86"/>
        <end position="103"/>
    </location>
</feature>
<evidence type="ECO:0000256" key="3">
    <source>
        <dbReference type="ARBA" id="ARBA00022989"/>
    </source>
</evidence>
<organism evidence="7 8">
    <name type="scientific">Lymnaea stagnalis</name>
    <name type="common">Great pond snail</name>
    <name type="synonym">Helix stagnalis</name>
    <dbReference type="NCBI Taxonomy" id="6523"/>
    <lineage>
        <taxon>Eukaryota</taxon>
        <taxon>Metazoa</taxon>
        <taxon>Spiralia</taxon>
        <taxon>Lophotrochozoa</taxon>
        <taxon>Mollusca</taxon>
        <taxon>Gastropoda</taxon>
        <taxon>Heterobranchia</taxon>
        <taxon>Euthyneura</taxon>
        <taxon>Panpulmonata</taxon>
        <taxon>Hygrophila</taxon>
        <taxon>Lymnaeoidea</taxon>
        <taxon>Lymnaeidae</taxon>
        <taxon>Lymnaea</taxon>
    </lineage>
</organism>
<dbReference type="AlphaFoldDB" id="A0AAV2GZP0"/>
<evidence type="ECO:0000256" key="2">
    <source>
        <dbReference type="ARBA" id="ARBA00022692"/>
    </source>
</evidence>
<evidence type="ECO:0000256" key="1">
    <source>
        <dbReference type="ARBA" id="ARBA00004141"/>
    </source>
</evidence>
<sequence>MDDTSTKVLCMVLLFIDTLLFGWPPYLLVKDGNQTPRVARIRKLVISYLTCFAGGVFFGACMLHLLAEGREEMEEYFIKADVTIDFPVFETVVAGGFFTIALIEQIAHRLMKGSADDPHTSLDLKRASLNSEAVNGGNPSTPPKGLDNLLYQTSTVPTVSGDTVSNGVAGVYQPRGMYGAVEVTNSQSTADENTICYKARDANGVPSCDMSGAVISPSMQPSQALEEKRDDEGVGHGHSKDSELVNVAVTIEANPLRAFLLLAALSFHTVFDGLAVGLQTKASNIWEMFAAICIHKSLVALCLGMQLFLVYKSRPVKAFFWVFVFSLISPIGVGLGMILTSGHMNMLAEGLVSWVLQAVATGTFIYVTFFEILWEELLEKRGLLRLCLVIAGFGGMAVAKYVDKG</sequence>
<accession>A0AAV2GZP0</accession>
<feature type="compositionally biased region" description="Basic and acidic residues" evidence="5">
    <location>
        <begin position="225"/>
        <end position="239"/>
    </location>
</feature>
<evidence type="ECO:0000256" key="5">
    <source>
        <dbReference type="SAM" id="MobiDB-lite"/>
    </source>
</evidence>
<dbReference type="PANTHER" id="PTHR11040">
    <property type="entry name" value="ZINC/IRON TRANSPORTER"/>
    <property type="match status" value="1"/>
</dbReference>
<evidence type="ECO:0000256" key="6">
    <source>
        <dbReference type="SAM" id="Phobius"/>
    </source>
</evidence>
<comment type="caution">
    <text evidence="7">The sequence shown here is derived from an EMBL/GenBank/DDBJ whole genome shotgun (WGS) entry which is preliminary data.</text>
</comment>
<dbReference type="PANTHER" id="PTHR11040:SF140">
    <property type="entry name" value="ZRT (ZRT), IRT- (IRT-) LIKE PROTEIN TRANSPORTER"/>
    <property type="match status" value="1"/>
</dbReference>
<dbReference type="InterPro" id="IPR003689">
    <property type="entry name" value="ZIP"/>
</dbReference>
<comment type="subcellular location">
    <subcellularLocation>
        <location evidence="1">Membrane</location>
        <topology evidence="1">Multi-pass membrane protein</topology>
    </subcellularLocation>
</comment>
<reference evidence="7 8" key="1">
    <citation type="submission" date="2024-04" db="EMBL/GenBank/DDBJ databases">
        <authorList>
            <consortium name="Genoscope - CEA"/>
            <person name="William W."/>
        </authorList>
    </citation>
    <scope>NUCLEOTIDE SEQUENCE [LARGE SCALE GENOMIC DNA]</scope>
</reference>
<dbReference type="EMBL" id="CAXITT010000009">
    <property type="protein sequence ID" value="CAL1526813.1"/>
    <property type="molecule type" value="Genomic_DNA"/>
</dbReference>
<keyword evidence="8" id="KW-1185">Reference proteome</keyword>
<keyword evidence="4 6" id="KW-0472">Membrane</keyword>
<dbReference type="GO" id="GO:0005385">
    <property type="term" value="F:zinc ion transmembrane transporter activity"/>
    <property type="evidence" value="ECO:0007669"/>
    <property type="project" value="TreeGrafter"/>
</dbReference>
<feature type="transmembrane region" description="Helical" evidence="6">
    <location>
        <begin position="44"/>
        <end position="66"/>
    </location>
</feature>
<dbReference type="GO" id="GO:0005886">
    <property type="term" value="C:plasma membrane"/>
    <property type="evidence" value="ECO:0007669"/>
    <property type="project" value="TreeGrafter"/>
</dbReference>
<keyword evidence="2 6" id="KW-0812">Transmembrane</keyword>
<keyword evidence="3 6" id="KW-1133">Transmembrane helix</keyword>
<dbReference type="Pfam" id="PF02535">
    <property type="entry name" value="Zip"/>
    <property type="match status" value="1"/>
</dbReference>
<evidence type="ECO:0000313" key="8">
    <source>
        <dbReference type="Proteomes" id="UP001497497"/>
    </source>
</evidence>
<feature type="transmembrane region" description="Helical" evidence="6">
    <location>
        <begin position="318"/>
        <end position="339"/>
    </location>
</feature>
<name>A0AAV2GZP0_LYMST</name>
<feature type="transmembrane region" description="Helical" evidence="6">
    <location>
        <begin position="382"/>
        <end position="402"/>
    </location>
</feature>
<feature type="transmembrane region" description="Helical" evidence="6">
    <location>
        <begin position="258"/>
        <end position="276"/>
    </location>
</feature>
<evidence type="ECO:0000256" key="4">
    <source>
        <dbReference type="ARBA" id="ARBA00023136"/>
    </source>
</evidence>
<feature type="transmembrane region" description="Helical" evidence="6">
    <location>
        <begin position="288"/>
        <end position="311"/>
    </location>
</feature>
<gene>
    <name evidence="7" type="ORF">GSLYS_00000990001</name>
</gene>
<feature type="transmembrane region" description="Helical" evidence="6">
    <location>
        <begin position="351"/>
        <end position="370"/>
    </location>
</feature>
<feature type="region of interest" description="Disordered" evidence="5">
    <location>
        <begin position="219"/>
        <end position="239"/>
    </location>
</feature>
<evidence type="ECO:0000313" key="7">
    <source>
        <dbReference type="EMBL" id="CAL1526813.1"/>
    </source>
</evidence>
<feature type="transmembrane region" description="Helical" evidence="6">
    <location>
        <begin position="6"/>
        <end position="23"/>
    </location>
</feature>
<dbReference type="Proteomes" id="UP001497497">
    <property type="component" value="Unassembled WGS sequence"/>
</dbReference>
<proteinExistence type="predicted"/>
<protein>
    <submittedName>
        <fullName evidence="7">Uncharacterized protein</fullName>
    </submittedName>
</protein>